<evidence type="ECO:0000313" key="2">
    <source>
        <dbReference type="Proteomes" id="UP000256690"/>
    </source>
</evidence>
<accession>A0A3D8SL96</accession>
<dbReference type="AlphaFoldDB" id="A0A3D8SL96"/>
<sequence>MSLINPSAPADGECLINRLPPEILSMICEFLAQEVENKCPAIIQRSLGHIAPSITRERRNLLALACTSRRFHAVVQPFLYRTIILTNAGDHRHLLRALDKHPEIAKRVQHLIMVERLETGRPFIYRPSTLKDEEIISGLRPAPKARSVNPLRCTGGYRPLAHLKLPILSALEAPKMLAERVLSRDIAKLWTTVRRANSWNARSWSPLQKNQRDSVLDLLELLLLLPRLRQFRYLPCPEERRYCGPMQQTSHGYPEPLPTREIFLTMLGNLQPTSQPVLYNDLLACLQDIDIPDLRHPSYLNTLDTIMSLPNLHTLRSCGSRLRGPHAATTKQWKSSSLRALIFHQKGYDIPDIPHLIAAVTSLEVLHLELYSKRDLVYEANRPNAVVGALAQAQAATLRELRIVHSSPGKFRYNGRGSPAAPRVDLSLFHQLVSVHLPDDVVFDYRADTYQGRIKLPPRLVDLAVDCFASAEGAAKCLECLAEAVKTEHYLPHLRKIKMAAWNRPPPPIITVRTMRVSTFEDRLRMVQRGFALRGVRFRYERNGHAVNW</sequence>
<dbReference type="Proteomes" id="UP000256690">
    <property type="component" value="Unassembled WGS sequence"/>
</dbReference>
<comment type="caution">
    <text evidence="1">The sequence shown here is derived from an EMBL/GenBank/DDBJ whole genome shotgun (WGS) entry which is preliminary data.</text>
</comment>
<proteinExistence type="predicted"/>
<reference evidence="1 2" key="1">
    <citation type="journal article" date="2018" name="IMA Fungus">
        <title>IMA Genome-F 9: Draft genome sequence of Annulohypoxylon stygium, Aspergillus mulundensis, Berkeleyomyces basicola (syn. Thielaviopsis basicola), Ceratocystis smalleyi, two Cercospora beticola strains, Coleophoma cylindrospora, Fusarium fracticaudum, Phialophora cf. hyalina, and Morchella septimelata.</title>
        <authorList>
            <person name="Wingfield B.D."/>
            <person name="Bills G.F."/>
            <person name="Dong Y."/>
            <person name="Huang W."/>
            <person name="Nel W.J."/>
            <person name="Swalarsk-Parry B.S."/>
            <person name="Vaghefi N."/>
            <person name="Wilken P.M."/>
            <person name="An Z."/>
            <person name="de Beer Z.W."/>
            <person name="De Vos L."/>
            <person name="Chen L."/>
            <person name="Duong T.A."/>
            <person name="Gao Y."/>
            <person name="Hammerbacher A."/>
            <person name="Kikkert J.R."/>
            <person name="Li Y."/>
            <person name="Li H."/>
            <person name="Li K."/>
            <person name="Li Q."/>
            <person name="Liu X."/>
            <person name="Ma X."/>
            <person name="Naidoo K."/>
            <person name="Pethybridge S.J."/>
            <person name="Sun J."/>
            <person name="Steenkamp E.T."/>
            <person name="van der Nest M.A."/>
            <person name="van Wyk S."/>
            <person name="Wingfield M.J."/>
            <person name="Xiong C."/>
            <person name="Yue Q."/>
            <person name="Zhang X."/>
        </authorList>
    </citation>
    <scope>NUCLEOTIDE SEQUENCE [LARGE SCALE GENOMIC DNA]</scope>
    <source>
        <strain evidence="1 2">DSM 5745</strain>
    </source>
</reference>
<dbReference type="EMBL" id="PVWQ01000003">
    <property type="protein sequence ID" value="RDW87097.1"/>
    <property type="molecule type" value="Genomic_DNA"/>
</dbReference>
<gene>
    <name evidence="1" type="ORF">DSM5745_03739</name>
</gene>
<keyword evidence="2" id="KW-1185">Reference proteome</keyword>
<dbReference type="OrthoDB" id="10688192at2759"/>
<protein>
    <submittedName>
        <fullName evidence="1">Uncharacterized protein</fullName>
    </submittedName>
</protein>
<evidence type="ECO:0000313" key="1">
    <source>
        <dbReference type="EMBL" id="RDW87097.1"/>
    </source>
</evidence>
<name>A0A3D8SL96_9EURO</name>
<dbReference type="RefSeq" id="XP_026606621.1">
    <property type="nucleotide sequence ID" value="XM_026745755.1"/>
</dbReference>
<dbReference type="GeneID" id="38114109"/>
<organism evidence="1 2">
    <name type="scientific">Aspergillus mulundensis</name>
    <dbReference type="NCBI Taxonomy" id="1810919"/>
    <lineage>
        <taxon>Eukaryota</taxon>
        <taxon>Fungi</taxon>
        <taxon>Dikarya</taxon>
        <taxon>Ascomycota</taxon>
        <taxon>Pezizomycotina</taxon>
        <taxon>Eurotiomycetes</taxon>
        <taxon>Eurotiomycetidae</taxon>
        <taxon>Eurotiales</taxon>
        <taxon>Aspergillaceae</taxon>
        <taxon>Aspergillus</taxon>
        <taxon>Aspergillus subgen. Nidulantes</taxon>
    </lineage>
</organism>